<dbReference type="InterPro" id="IPR011108">
    <property type="entry name" value="RMMBL"/>
</dbReference>
<dbReference type="CDD" id="cd16295">
    <property type="entry name" value="TTHA0252-CPSF-like_MBL-fold"/>
    <property type="match status" value="1"/>
</dbReference>
<dbReference type="PANTHER" id="PTHR11203">
    <property type="entry name" value="CLEAVAGE AND POLYADENYLATION SPECIFICITY FACTOR FAMILY MEMBER"/>
    <property type="match status" value="1"/>
</dbReference>
<dbReference type="Gene3D" id="3.40.50.10890">
    <property type="match status" value="1"/>
</dbReference>
<feature type="domain" description="Metallo-beta-lactamase" evidence="2">
    <location>
        <begin position="13"/>
        <end position="234"/>
    </location>
</feature>
<sequence length="531" mass="59047">MRIQFIGATHEVTGSCTLLEVCGKQYLVDCGMEQGKDTFENVPLPVSAGDIQAVFLTHAHIDHSGMLPKLYKEGFRGSIYATEATCDLCDIMLKDSAHIQMSEADWQNRKAQRAGEDLVEPVYDLNDAIGAISCFRRCHYGELVHMAEGIEIRFTDVGHLLGSACIEMWLKEDDETRKIVFSGDVGNTNQPIIKDPQTVAHTDYLVIESTYGNRLHDKPKDTLEELAEIIKTTLDRGGNLVIPSFAVGRTQEMLYAIRQIHHKGLLPGHPEFPVYVDSPLAVEATGIFLQCDHSCFDEETLALVNQGINPIWFPGVTLSVTSEESKAINFDTRPKVILSASGMCEAGRIRHHLKHNLWSEKNTILFVGYQAEGSLGRRLLQGVPSVKLFGEEIAVNAQIRELHGTSGHADQAGLLAWLESFQEKPQMVFVNHGDDDACTAFRNLLRQKGYAAEAPFSGMEYDLKTGRMTAYRDGIPVKRDQKAQSRTQAVYAELLAAAESLLALAKKCKGRTNKDLAKFTAQIRNLIEKWK</sequence>
<dbReference type="Gene3D" id="3.60.15.10">
    <property type="entry name" value="Ribonuclease Z/Hydroxyacylglutathione hydrolase-like"/>
    <property type="match status" value="1"/>
</dbReference>
<organism evidence="4 5">
    <name type="scientific">Candidatus Faecousia excrementigallinarum</name>
    <dbReference type="NCBI Taxonomy" id="2840806"/>
    <lineage>
        <taxon>Bacteria</taxon>
        <taxon>Bacillati</taxon>
        <taxon>Bacillota</taxon>
        <taxon>Clostridia</taxon>
        <taxon>Eubacteriales</taxon>
        <taxon>Oscillospiraceae</taxon>
        <taxon>Faecousia</taxon>
    </lineage>
</organism>
<dbReference type="GO" id="GO:0016787">
    <property type="term" value="F:hydrolase activity"/>
    <property type="evidence" value="ECO:0007669"/>
    <property type="project" value="UniProtKB-KW"/>
</dbReference>
<accession>A0A9D1CM48</accession>
<dbReference type="SUPFAM" id="SSF56281">
    <property type="entry name" value="Metallo-hydrolase/oxidoreductase"/>
    <property type="match status" value="1"/>
</dbReference>
<feature type="domain" description="Beta-Casp" evidence="3">
    <location>
        <begin position="250"/>
        <end position="379"/>
    </location>
</feature>
<dbReference type="SMART" id="SM00849">
    <property type="entry name" value="Lactamase_B"/>
    <property type="match status" value="1"/>
</dbReference>
<proteinExistence type="predicted"/>
<dbReference type="InterPro" id="IPR036866">
    <property type="entry name" value="RibonucZ/Hydroxyglut_hydro"/>
</dbReference>
<dbReference type="Pfam" id="PF10996">
    <property type="entry name" value="Beta-Casp"/>
    <property type="match status" value="1"/>
</dbReference>
<evidence type="ECO:0000313" key="4">
    <source>
        <dbReference type="EMBL" id="HIQ67927.1"/>
    </source>
</evidence>
<reference evidence="4" key="1">
    <citation type="submission" date="2020-10" db="EMBL/GenBank/DDBJ databases">
        <authorList>
            <person name="Gilroy R."/>
        </authorList>
    </citation>
    <scope>NUCLEOTIDE SEQUENCE</scope>
    <source>
        <strain evidence="4">13361</strain>
    </source>
</reference>
<dbReference type="AlphaFoldDB" id="A0A9D1CM48"/>
<evidence type="ECO:0000256" key="1">
    <source>
        <dbReference type="ARBA" id="ARBA00022801"/>
    </source>
</evidence>
<dbReference type="Pfam" id="PF07521">
    <property type="entry name" value="RMMBL"/>
    <property type="match status" value="1"/>
</dbReference>
<dbReference type="GO" id="GO:0004521">
    <property type="term" value="F:RNA endonuclease activity"/>
    <property type="evidence" value="ECO:0007669"/>
    <property type="project" value="TreeGrafter"/>
</dbReference>
<protein>
    <submittedName>
        <fullName evidence="4">MBL fold metallo-hydrolase</fullName>
    </submittedName>
</protein>
<dbReference type="Proteomes" id="UP000886796">
    <property type="component" value="Unassembled WGS sequence"/>
</dbReference>
<name>A0A9D1CM48_9FIRM</name>
<dbReference type="SMART" id="SM01027">
    <property type="entry name" value="Beta-Casp"/>
    <property type="match status" value="1"/>
</dbReference>
<dbReference type="EMBL" id="DVFK01000076">
    <property type="protein sequence ID" value="HIQ67927.1"/>
    <property type="molecule type" value="Genomic_DNA"/>
</dbReference>
<dbReference type="PANTHER" id="PTHR11203:SF37">
    <property type="entry name" value="INTEGRATOR COMPLEX SUBUNIT 11"/>
    <property type="match status" value="1"/>
</dbReference>
<evidence type="ECO:0000259" key="3">
    <source>
        <dbReference type="SMART" id="SM01027"/>
    </source>
</evidence>
<evidence type="ECO:0000259" key="2">
    <source>
        <dbReference type="SMART" id="SM00849"/>
    </source>
</evidence>
<dbReference type="InterPro" id="IPR022712">
    <property type="entry name" value="Beta_Casp"/>
</dbReference>
<comment type="caution">
    <text evidence="4">The sequence shown here is derived from an EMBL/GenBank/DDBJ whole genome shotgun (WGS) entry which is preliminary data.</text>
</comment>
<reference evidence="4" key="2">
    <citation type="journal article" date="2021" name="PeerJ">
        <title>Extensive microbial diversity within the chicken gut microbiome revealed by metagenomics and culture.</title>
        <authorList>
            <person name="Gilroy R."/>
            <person name="Ravi A."/>
            <person name="Getino M."/>
            <person name="Pursley I."/>
            <person name="Horton D.L."/>
            <person name="Alikhan N.F."/>
            <person name="Baker D."/>
            <person name="Gharbi K."/>
            <person name="Hall N."/>
            <person name="Watson M."/>
            <person name="Adriaenssens E.M."/>
            <person name="Foster-Nyarko E."/>
            <person name="Jarju S."/>
            <person name="Secka A."/>
            <person name="Antonio M."/>
            <person name="Oren A."/>
            <person name="Chaudhuri R.R."/>
            <person name="La Ragione R."/>
            <person name="Hildebrand F."/>
            <person name="Pallen M.J."/>
        </authorList>
    </citation>
    <scope>NUCLEOTIDE SEQUENCE</scope>
    <source>
        <strain evidence="4">13361</strain>
    </source>
</reference>
<dbReference type="Pfam" id="PF00753">
    <property type="entry name" value="Lactamase_B"/>
    <property type="match status" value="1"/>
</dbReference>
<gene>
    <name evidence="4" type="ORF">IAB74_05420</name>
</gene>
<keyword evidence="1" id="KW-0378">Hydrolase</keyword>
<evidence type="ECO:0000313" key="5">
    <source>
        <dbReference type="Proteomes" id="UP000886796"/>
    </source>
</evidence>
<dbReference type="InterPro" id="IPR001279">
    <property type="entry name" value="Metallo-B-lactamas"/>
</dbReference>
<dbReference type="InterPro" id="IPR050698">
    <property type="entry name" value="MBL"/>
</dbReference>